<evidence type="ECO:0000313" key="2">
    <source>
        <dbReference type="Proteomes" id="UP000196655"/>
    </source>
</evidence>
<reference evidence="2" key="1">
    <citation type="submission" date="2017-05" db="EMBL/GenBank/DDBJ databases">
        <authorList>
            <person name="Macchi M."/>
            <person name="Festa S."/>
            <person name="Coppotelli B.M."/>
            <person name="Morelli I.S."/>
        </authorList>
    </citation>
    <scope>NUCLEOTIDE SEQUENCE [LARGE SCALE GENOMIC DNA]</scope>
    <source>
        <strain evidence="2">I</strain>
    </source>
</reference>
<dbReference type="AlphaFoldDB" id="A0A211ZQC5"/>
<gene>
    <name evidence="1" type="ORF">BWR60_09675</name>
</gene>
<keyword evidence="2" id="KW-1185">Reference proteome</keyword>
<comment type="caution">
    <text evidence="1">The sequence shown here is derived from an EMBL/GenBank/DDBJ whole genome shotgun (WGS) entry which is preliminary data.</text>
</comment>
<evidence type="ECO:0000313" key="1">
    <source>
        <dbReference type="EMBL" id="OWJ67465.1"/>
    </source>
</evidence>
<dbReference type="InterPro" id="IPR054234">
    <property type="entry name" value="DUF6961"/>
</dbReference>
<dbReference type="EMBL" id="NHON01000013">
    <property type="protein sequence ID" value="OWJ67465.1"/>
    <property type="molecule type" value="Genomic_DNA"/>
</dbReference>
<proteinExistence type="predicted"/>
<dbReference type="Pfam" id="PF22284">
    <property type="entry name" value="DUF6961"/>
    <property type="match status" value="1"/>
</dbReference>
<accession>A0A211ZQC5</accession>
<protein>
    <submittedName>
        <fullName evidence="1">Uncharacterized protein</fullName>
    </submittedName>
</protein>
<dbReference type="Proteomes" id="UP000196655">
    <property type="component" value="Unassembled WGS sequence"/>
</dbReference>
<sequence length="65" mass="7166">MPLPSDIDLWRSAGIMVRKHGSQAPTASNDRAKHLEAAGNRDGAAAWRLIAQRCEQLLNQEGTRQ</sequence>
<name>A0A211ZQC5_9PROT</name>
<organism evidence="1 2">
    <name type="scientific">Inquilinus limosus</name>
    <dbReference type="NCBI Taxonomy" id="171674"/>
    <lineage>
        <taxon>Bacteria</taxon>
        <taxon>Pseudomonadati</taxon>
        <taxon>Pseudomonadota</taxon>
        <taxon>Alphaproteobacteria</taxon>
        <taxon>Rhodospirillales</taxon>
        <taxon>Rhodospirillaceae</taxon>
        <taxon>Inquilinus</taxon>
    </lineage>
</organism>